<dbReference type="STRING" id="679936.Sulac_1426"/>
<dbReference type="InterPro" id="IPR009003">
    <property type="entry name" value="Peptidase_S1_PA"/>
</dbReference>
<dbReference type="KEGG" id="sap:Sulac_1426"/>
<evidence type="ECO:0000313" key="4">
    <source>
        <dbReference type="Proteomes" id="UP000005439"/>
    </source>
</evidence>
<reference evidence="3 4" key="2">
    <citation type="journal article" date="2012" name="Stand. Genomic Sci.">
        <title>Complete genome sequence of the moderately thermophilic mineral-sulfide-oxidizing firmicute Sulfobacillus acidophilus type strain (NAL(T)).</title>
        <authorList>
            <person name="Anderson I."/>
            <person name="Chertkov O."/>
            <person name="Chen A."/>
            <person name="Saunders E."/>
            <person name="Lapidus A."/>
            <person name="Nolan M."/>
            <person name="Lucas S."/>
            <person name="Hammon N."/>
            <person name="Deshpande S."/>
            <person name="Cheng J.F."/>
            <person name="Han C."/>
            <person name="Tapia R."/>
            <person name="Goodwin L.A."/>
            <person name="Pitluck S."/>
            <person name="Liolios K."/>
            <person name="Pagani I."/>
            <person name="Ivanova N."/>
            <person name="Mikhailova N."/>
            <person name="Pati A."/>
            <person name="Palaniappan K."/>
            <person name="Land M."/>
            <person name="Pan C."/>
            <person name="Rohde M."/>
            <person name="Pukall R."/>
            <person name="Goker M."/>
            <person name="Detter J.C."/>
            <person name="Woyke T."/>
            <person name="Bristow J."/>
            <person name="Eisen J.A."/>
            <person name="Markowitz V."/>
            <person name="Hugenholtz P."/>
            <person name="Kyrpides N.C."/>
            <person name="Klenk H.P."/>
            <person name="Mavromatis K."/>
        </authorList>
    </citation>
    <scope>NUCLEOTIDE SEQUENCE [LARGE SCALE GENOMIC DNA]</scope>
    <source>
        <strain evidence="4">ATCC 700253 / DSM 10332 / NAL</strain>
    </source>
</reference>
<keyword evidence="4" id="KW-1185">Reference proteome</keyword>
<dbReference type="GO" id="GO:0006508">
    <property type="term" value="P:proteolysis"/>
    <property type="evidence" value="ECO:0007669"/>
    <property type="project" value="InterPro"/>
</dbReference>
<name>G8TX15_SULAD</name>
<evidence type="ECO:0000256" key="1">
    <source>
        <dbReference type="SAM" id="MobiDB-lite"/>
    </source>
</evidence>
<dbReference type="GO" id="GO:0004252">
    <property type="term" value="F:serine-type endopeptidase activity"/>
    <property type="evidence" value="ECO:0007669"/>
    <property type="project" value="InterPro"/>
</dbReference>
<reference evidence="4" key="1">
    <citation type="submission" date="2011-12" db="EMBL/GenBank/DDBJ databases">
        <title>The complete genome of chromosome of Sulfobacillus acidophilus DSM 10332.</title>
        <authorList>
            <person name="Lucas S."/>
            <person name="Han J."/>
            <person name="Lapidus A."/>
            <person name="Bruce D."/>
            <person name="Goodwin L."/>
            <person name="Pitluck S."/>
            <person name="Peters L."/>
            <person name="Kyrpides N."/>
            <person name="Mavromatis K."/>
            <person name="Ivanova N."/>
            <person name="Mikhailova N."/>
            <person name="Chertkov O."/>
            <person name="Saunders E."/>
            <person name="Detter J.C."/>
            <person name="Tapia R."/>
            <person name="Han C."/>
            <person name="Land M."/>
            <person name="Hauser L."/>
            <person name="Markowitz V."/>
            <person name="Cheng J.-F."/>
            <person name="Hugenholtz P."/>
            <person name="Woyke T."/>
            <person name="Wu D."/>
            <person name="Pukall R."/>
            <person name="Gehrich-Schroeter G."/>
            <person name="Schneider S."/>
            <person name="Klenk H.-P."/>
            <person name="Eisen J.A."/>
        </authorList>
    </citation>
    <scope>NUCLEOTIDE SEQUENCE [LARGE SCALE GENOMIC DNA]</scope>
    <source>
        <strain evidence="4">ATCC 700253 / DSM 10332 / NAL</strain>
    </source>
</reference>
<dbReference type="EMBL" id="CP003179">
    <property type="protein sequence ID" value="AEW04923.1"/>
    <property type="molecule type" value="Genomic_DNA"/>
</dbReference>
<evidence type="ECO:0008006" key="5">
    <source>
        <dbReference type="Google" id="ProtNLM"/>
    </source>
</evidence>
<keyword evidence="2" id="KW-0812">Transmembrane</keyword>
<dbReference type="Gene3D" id="2.40.10.120">
    <property type="match status" value="1"/>
</dbReference>
<feature type="region of interest" description="Disordered" evidence="1">
    <location>
        <begin position="55"/>
        <end position="96"/>
    </location>
</feature>
<dbReference type="PRINTS" id="PR00834">
    <property type="entry name" value="PROTEASES2C"/>
</dbReference>
<dbReference type="AlphaFoldDB" id="G8TX15"/>
<dbReference type="Proteomes" id="UP000005439">
    <property type="component" value="Chromosome"/>
</dbReference>
<keyword evidence="2" id="KW-1133">Transmembrane helix</keyword>
<accession>G8TX15</accession>
<dbReference type="SUPFAM" id="SSF50494">
    <property type="entry name" value="Trypsin-like serine proteases"/>
    <property type="match status" value="1"/>
</dbReference>
<feature type="transmembrane region" description="Helical" evidence="2">
    <location>
        <begin position="20"/>
        <end position="44"/>
    </location>
</feature>
<feature type="compositionally biased region" description="Low complexity" evidence="1">
    <location>
        <begin position="69"/>
        <end position="96"/>
    </location>
</feature>
<proteinExistence type="predicted"/>
<evidence type="ECO:0000256" key="2">
    <source>
        <dbReference type="SAM" id="Phobius"/>
    </source>
</evidence>
<dbReference type="HOGENOM" id="CLU_885444_0_0_9"/>
<sequence>MKAWRRRHSRPDTHQGWSRWAFWVIGGGIVAAFATIGMIIGHYATLRPVASPVGPNRAPEHLTSRPVHPSLSPSSPPSSTTSSVATPTSAPSPSVTPSWNAAQWLALLSPDESDVVKITTYGNMWGSVLISGSGFFTDGYLITCYHVVDHAHYYIDVWFHGGAGPYYAKVVATDPASDLAALKLDNGMDPGNLPLGTVNTASIGEPIAVVGHPGGGSLYITPGTLTATQATISVNGYGTLSPMLLLQVAAIGGDSGGPVFNTAGDVIGVLEDGSTGIAGEGGAVPVSSLTAFLDSLSTIPSNTPPSATSPSPSP</sequence>
<keyword evidence="2" id="KW-0472">Membrane</keyword>
<evidence type="ECO:0000313" key="3">
    <source>
        <dbReference type="EMBL" id="AEW04923.1"/>
    </source>
</evidence>
<dbReference type="Pfam" id="PF13365">
    <property type="entry name" value="Trypsin_2"/>
    <property type="match status" value="1"/>
</dbReference>
<dbReference type="PANTHER" id="PTHR43019">
    <property type="entry name" value="SERINE ENDOPROTEASE DEGS"/>
    <property type="match status" value="1"/>
</dbReference>
<dbReference type="PANTHER" id="PTHR43019:SF23">
    <property type="entry name" value="PROTEASE DO-LIKE 5, CHLOROPLASTIC"/>
    <property type="match status" value="1"/>
</dbReference>
<dbReference type="InterPro" id="IPR001940">
    <property type="entry name" value="Peptidase_S1C"/>
</dbReference>
<gene>
    <name evidence="3" type="ordered locus">Sulac_1426</name>
</gene>
<organism evidence="3 4">
    <name type="scientific">Sulfobacillus acidophilus (strain ATCC 700253 / DSM 10332 / NAL)</name>
    <dbReference type="NCBI Taxonomy" id="679936"/>
    <lineage>
        <taxon>Bacteria</taxon>
        <taxon>Bacillati</taxon>
        <taxon>Bacillota</taxon>
        <taxon>Clostridia</taxon>
        <taxon>Eubacteriales</taxon>
        <taxon>Clostridiales Family XVII. Incertae Sedis</taxon>
        <taxon>Sulfobacillus</taxon>
    </lineage>
</organism>
<protein>
    <recommendedName>
        <fullName evidence="5">Serine protease</fullName>
    </recommendedName>
</protein>
<dbReference type="PATRIC" id="fig|679936.5.peg.1492"/>